<feature type="transmembrane region" description="Helical" evidence="1">
    <location>
        <begin position="6"/>
        <end position="24"/>
    </location>
</feature>
<protein>
    <submittedName>
        <fullName evidence="2">Uncharacterized protein</fullName>
    </submittedName>
</protein>
<dbReference type="EMBL" id="VYZN01000028">
    <property type="protein sequence ID" value="KAE9534396.1"/>
    <property type="molecule type" value="Genomic_DNA"/>
</dbReference>
<reference evidence="2 3" key="1">
    <citation type="submission" date="2019-08" db="EMBL/GenBank/DDBJ databases">
        <title>The genome of the soybean aphid Biotype 1, its phylome, world population structure and adaptation to the North American continent.</title>
        <authorList>
            <person name="Giordano R."/>
            <person name="Donthu R.K."/>
            <person name="Hernandez A.G."/>
            <person name="Wright C.L."/>
            <person name="Zimin A.V."/>
        </authorList>
    </citation>
    <scope>NUCLEOTIDE SEQUENCE [LARGE SCALE GENOMIC DNA]</scope>
    <source>
        <tissue evidence="2">Whole aphids</tissue>
    </source>
</reference>
<evidence type="ECO:0000256" key="1">
    <source>
        <dbReference type="SAM" id="Phobius"/>
    </source>
</evidence>
<keyword evidence="1" id="KW-1133">Transmembrane helix</keyword>
<organism evidence="2 3">
    <name type="scientific">Aphis glycines</name>
    <name type="common">Soybean aphid</name>
    <dbReference type="NCBI Taxonomy" id="307491"/>
    <lineage>
        <taxon>Eukaryota</taxon>
        <taxon>Metazoa</taxon>
        <taxon>Ecdysozoa</taxon>
        <taxon>Arthropoda</taxon>
        <taxon>Hexapoda</taxon>
        <taxon>Insecta</taxon>
        <taxon>Pterygota</taxon>
        <taxon>Neoptera</taxon>
        <taxon>Paraneoptera</taxon>
        <taxon>Hemiptera</taxon>
        <taxon>Sternorrhyncha</taxon>
        <taxon>Aphidomorpha</taxon>
        <taxon>Aphidoidea</taxon>
        <taxon>Aphididae</taxon>
        <taxon>Aphidini</taxon>
        <taxon>Aphis</taxon>
        <taxon>Aphis</taxon>
    </lineage>
</organism>
<proteinExistence type="predicted"/>
<keyword evidence="3" id="KW-1185">Reference proteome</keyword>
<dbReference type="Proteomes" id="UP000475862">
    <property type="component" value="Unassembled WGS sequence"/>
</dbReference>
<dbReference type="AlphaFoldDB" id="A0A6G0TLE4"/>
<gene>
    <name evidence="2" type="ORF">AGLY_008486</name>
</gene>
<keyword evidence="1" id="KW-0812">Transmembrane</keyword>
<keyword evidence="1" id="KW-0472">Membrane</keyword>
<comment type="caution">
    <text evidence="2">The sequence shown here is derived from an EMBL/GenBank/DDBJ whole genome shotgun (WGS) entry which is preliminary data.</text>
</comment>
<name>A0A6G0TLE4_APHGL</name>
<accession>A0A6G0TLE4</accession>
<sequence>MSWGTELWLCIVIMIYLILFNIEIKVDWYVPKIIILKIIAHVNHMHKLKINCQKLGHGGQECSLAILSKFQCGPASILKLKRLVKNYQPKKKEEEEYQCPLFGGFKLKSNENIPVLKKLSSNVRLDIKSLKLCGKPVLLFSSLQYYTLLFNTSVLNYIVQKLNDNTIKSCNIFVIIVVFYINYKLETVQDLKMYIFIEMPARLDNSCTIQL</sequence>
<evidence type="ECO:0000313" key="3">
    <source>
        <dbReference type="Proteomes" id="UP000475862"/>
    </source>
</evidence>
<evidence type="ECO:0000313" key="2">
    <source>
        <dbReference type="EMBL" id="KAE9534396.1"/>
    </source>
</evidence>